<dbReference type="EMBL" id="BARV01023645">
    <property type="protein sequence ID" value="GAI39110.1"/>
    <property type="molecule type" value="Genomic_DNA"/>
</dbReference>
<proteinExistence type="predicted"/>
<name>X1PJ99_9ZZZZ</name>
<evidence type="ECO:0000313" key="1">
    <source>
        <dbReference type="EMBL" id="GAI39110.1"/>
    </source>
</evidence>
<organism evidence="1">
    <name type="scientific">marine sediment metagenome</name>
    <dbReference type="NCBI Taxonomy" id="412755"/>
    <lineage>
        <taxon>unclassified sequences</taxon>
        <taxon>metagenomes</taxon>
        <taxon>ecological metagenomes</taxon>
    </lineage>
</organism>
<protein>
    <recommendedName>
        <fullName evidence="2">ArnR1-like winged helix-turn-helix domain-containing protein</fullName>
    </recommendedName>
</protein>
<sequence length="54" mass="5677">GLGSAEEIASSAGLPLFRVRSGLRELTQAGLANQKDDKYELSPRGMELVSTLSG</sequence>
<dbReference type="InterPro" id="IPR036390">
    <property type="entry name" value="WH_DNA-bd_sf"/>
</dbReference>
<comment type="caution">
    <text evidence="1">The sequence shown here is derived from an EMBL/GenBank/DDBJ whole genome shotgun (WGS) entry which is preliminary data.</text>
</comment>
<evidence type="ECO:0008006" key="2">
    <source>
        <dbReference type="Google" id="ProtNLM"/>
    </source>
</evidence>
<gene>
    <name evidence="1" type="ORF">S06H3_38750</name>
</gene>
<dbReference type="AlphaFoldDB" id="X1PJ99"/>
<feature type="non-terminal residue" evidence="1">
    <location>
        <position position="1"/>
    </location>
</feature>
<dbReference type="SUPFAM" id="SSF46785">
    <property type="entry name" value="Winged helix' DNA-binding domain"/>
    <property type="match status" value="1"/>
</dbReference>
<accession>X1PJ99</accession>
<reference evidence="1" key="1">
    <citation type="journal article" date="2014" name="Front. Microbiol.">
        <title>High frequency of phylogenetically diverse reductive dehalogenase-homologous genes in deep subseafloor sedimentary metagenomes.</title>
        <authorList>
            <person name="Kawai M."/>
            <person name="Futagami T."/>
            <person name="Toyoda A."/>
            <person name="Takaki Y."/>
            <person name="Nishi S."/>
            <person name="Hori S."/>
            <person name="Arai W."/>
            <person name="Tsubouchi T."/>
            <person name="Morono Y."/>
            <person name="Uchiyama I."/>
            <person name="Ito T."/>
            <person name="Fujiyama A."/>
            <person name="Inagaki F."/>
            <person name="Takami H."/>
        </authorList>
    </citation>
    <scope>NUCLEOTIDE SEQUENCE</scope>
    <source>
        <strain evidence="1">Expedition CK06-06</strain>
    </source>
</reference>